<comment type="caution">
    <text evidence="7">The sequence shown here is derived from an EMBL/GenBank/DDBJ whole genome shotgun (WGS) entry which is preliminary data.</text>
</comment>
<dbReference type="GO" id="GO:0005506">
    <property type="term" value="F:iron ion binding"/>
    <property type="evidence" value="ECO:0007669"/>
    <property type="project" value="InterPro"/>
</dbReference>
<dbReference type="GO" id="GO:0043386">
    <property type="term" value="P:mycotoxin biosynthetic process"/>
    <property type="evidence" value="ECO:0007669"/>
    <property type="project" value="UniProtKB-ARBA"/>
</dbReference>
<dbReference type="CDD" id="cd11065">
    <property type="entry name" value="CYP64-like"/>
    <property type="match status" value="1"/>
</dbReference>
<evidence type="ECO:0000256" key="3">
    <source>
        <dbReference type="ARBA" id="ARBA00023002"/>
    </source>
</evidence>
<keyword evidence="5 6" id="KW-0349">Heme</keyword>
<evidence type="ECO:0000256" key="1">
    <source>
        <dbReference type="ARBA" id="ARBA00010617"/>
    </source>
</evidence>
<evidence type="ECO:0000256" key="2">
    <source>
        <dbReference type="ARBA" id="ARBA00022723"/>
    </source>
</evidence>
<dbReference type="AlphaFoldDB" id="A0AAD6DIK6"/>
<evidence type="ECO:0000313" key="8">
    <source>
        <dbReference type="Proteomes" id="UP001216150"/>
    </source>
</evidence>
<proteinExistence type="inferred from homology"/>
<dbReference type="InterPro" id="IPR002401">
    <property type="entry name" value="Cyt_P450_E_grp-I"/>
</dbReference>
<sequence>MFTIPFLLIAAAIGILWKVYAYVGFRSIPKGLKPLPGPKGYPFLGSLLEFPKTFSYHKFKEWSDQYGPIYQVNILGKTHVVISSEDIANDLLALRGAHYSDRPPIVMLHELISANGNLGTTPLNKYWRNSRKLSAAALSSTSLKKWNAMQIDEAARLVLDLLSTPDQYEYLFERYSSVVTLRLLYNKEVPMAEEKGHVKRIAAIVRTLERSVAPGAYLVDFLPILKYLPECLAPFKAEAKVLHDFEHSYFKSLVAESEEAYNKIDSLDKRLRGLVHIFLDNKQSWDLNDFEIAYCMGTLLQGGSGTTSSAMQSYCLAMWHYPEWQLRVQRELDEVVGEDRLPSFDDWPNLPTVRAVMKETLRWRPVVPGGIPHYSTKDDNYKGYFIPKGSIFHANQFAMFKNEKVYLDAEGFNPERWLNPKYPTFQTPLTQYPNLKRFASFGFGRRICPGLESAERSLSIEISMLMWACNVEKKLDINGNVIPVPWYDTKPGNNTGPNPFHFNLTLRSGKKLELLRTFLEQGVRQQGGAGDF</sequence>
<comment type="similarity">
    <text evidence="1 6">Belongs to the cytochrome P450 family.</text>
</comment>
<dbReference type="InterPro" id="IPR050364">
    <property type="entry name" value="Cytochrome_P450_fung"/>
</dbReference>
<dbReference type="PANTHER" id="PTHR46300:SF8">
    <property type="entry name" value="CYTOCHROME P450 2E1"/>
    <property type="match status" value="1"/>
</dbReference>
<feature type="binding site" description="axial binding residue" evidence="5">
    <location>
        <position position="448"/>
    </location>
    <ligand>
        <name>heme</name>
        <dbReference type="ChEBI" id="CHEBI:30413"/>
    </ligand>
    <ligandPart>
        <name>Fe</name>
        <dbReference type="ChEBI" id="CHEBI:18248"/>
    </ligandPart>
</feature>
<dbReference type="GO" id="GO:0020037">
    <property type="term" value="F:heme binding"/>
    <property type="evidence" value="ECO:0007669"/>
    <property type="project" value="InterPro"/>
</dbReference>
<name>A0AAD6DIK6_9EURO</name>
<dbReference type="GO" id="GO:0016705">
    <property type="term" value="F:oxidoreductase activity, acting on paired donors, with incorporation or reduction of molecular oxygen"/>
    <property type="evidence" value="ECO:0007669"/>
    <property type="project" value="InterPro"/>
</dbReference>
<dbReference type="SUPFAM" id="SSF48264">
    <property type="entry name" value="Cytochrome P450"/>
    <property type="match status" value="1"/>
</dbReference>
<dbReference type="Proteomes" id="UP001216150">
    <property type="component" value="Unassembled WGS sequence"/>
</dbReference>
<keyword evidence="4 5" id="KW-0408">Iron</keyword>
<dbReference type="GO" id="GO:0004497">
    <property type="term" value="F:monooxygenase activity"/>
    <property type="evidence" value="ECO:0007669"/>
    <property type="project" value="UniProtKB-KW"/>
</dbReference>
<gene>
    <name evidence="7" type="ORF">N7450_005460</name>
</gene>
<dbReference type="Gene3D" id="1.10.630.10">
    <property type="entry name" value="Cytochrome P450"/>
    <property type="match status" value="1"/>
</dbReference>
<dbReference type="EMBL" id="JAQJAC010000004">
    <property type="protein sequence ID" value="KAJ5585673.1"/>
    <property type="molecule type" value="Genomic_DNA"/>
</dbReference>
<organism evidence="7 8">
    <name type="scientific">Penicillium hetheringtonii</name>
    <dbReference type="NCBI Taxonomy" id="911720"/>
    <lineage>
        <taxon>Eukaryota</taxon>
        <taxon>Fungi</taxon>
        <taxon>Dikarya</taxon>
        <taxon>Ascomycota</taxon>
        <taxon>Pezizomycotina</taxon>
        <taxon>Eurotiomycetes</taxon>
        <taxon>Eurotiomycetidae</taxon>
        <taxon>Eurotiales</taxon>
        <taxon>Aspergillaceae</taxon>
        <taxon>Penicillium</taxon>
    </lineage>
</organism>
<accession>A0AAD6DIK6</accession>
<comment type="cofactor">
    <cofactor evidence="5">
        <name>heme</name>
        <dbReference type="ChEBI" id="CHEBI:30413"/>
    </cofactor>
</comment>
<dbReference type="InterPro" id="IPR036396">
    <property type="entry name" value="Cyt_P450_sf"/>
</dbReference>
<dbReference type="Pfam" id="PF00067">
    <property type="entry name" value="p450"/>
    <property type="match status" value="1"/>
</dbReference>
<dbReference type="PRINTS" id="PR00463">
    <property type="entry name" value="EP450I"/>
</dbReference>
<dbReference type="InterPro" id="IPR017972">
    <property type="entry name" value="Cyt_P450_CS"/>
</dbReference>
<reference evidence="7 8" key="1">
    <citation type="journal article" date="2023" name="IMA Fungus">
        <title>Comparative genomic study of the Penicillium genus elucidates a diverse pangenome and 15 lateral gene transfer events.</title>
        <authorList>
            <person name="Petersen C."/>
            <person name="Sorensen T."/>
            <person name="Nielsen M.R."/>
            <person name="Sondergaard T.E."/>
            <person name="Sorensen J.L."/>
            <person name="Fitzpatrick D.A."/>
            <person name="Frisvad J.C."/>
            <person name="Nielsen K.L."/>
        </authorList>
    </citation>
    <scope>NUCLEOTIDE SEQUENCE [LARGE SCALE GENOMIC DNA]</scope>
    <source>
        <strain evidence="7 8">IBT 29057</strain>
    </source>
</reference>
<protein>
    <recommendedName>
        <fullName evidence="9">Cytochrome P450</fullName>
    </recommendedName>
</protein>
<keyword evidence="8" id="KW-1185">Reference proteome</keyword>
<keyword evidence="3 6" id="KW-0560">Oxidoreductase</keyword>
<evidence type="ECO:0008006" key="9">
    <source>
        <dbReference type="Google" id="ProtNLM"/>
    </source>
</evidence>
<dbReference type="PROSITE" id="PS00086">
    <property type="entry name" value="CYTOCHROME_P450"/>
    <property type="match status" value="1"/>
</dbReference>
<dbReference type="InterPro" id="IPR001128">
    <property type="entry name" value="Cyt_P450"/>
</dbReference>
<evidence type="ECO:0000313" key="7">
    <source>
        <dbReference type="EMBL" id="KAJ5585673.1"/>
    </source>
</evidence>
<evidence type="ECO:0000256" key="4">
    <source>
        <dbReference type="ARBA" id="ARBA00023004"/>
    </source>
</evidence>
<evidence type="ECO:0000256" key="5">
    <source>
        <dbReference type="PIRSR" id="PIRSR602401-1"/>
    </source>
</evidence>
<dbReference type="PANTHER" id="PTHR46300">
    <property type="entry name" value="P450, PUTATIVE (EUROFUNG)-RELATED-RELATED"/>
    <property type="match status" value="1"/>
</dbReference>
<keyword evidence="6" id="KW-0503">Monooxygenase</keyword>
<evidence type="ECO:0000256" key="6">
    <source>
        <dbReference type="RuleBase" id="RU000461"/>
    </source>
</evidence>
<keyword evidence="2 5" id="KW-0479">Metal-binding</keyword>